<dbReference type="InterPro" id="IPR001387">
    <property type="entry name" value="Cro/C1-type_HTH"/>
</dbReference>
<dbReference type="Proteomes" id="UP000178797">
    <property type="component" value="Unassembled WGS sequence"/>
</dbReference>
<evidence type="ECO:0000256" key="1">
    <source>
        <dbReference type="ARBA" id="ARBA00023125"/>
    </source>
</evidence>
<evidence type="ECO:0000259" key="2">
    <source>
        <dbReference type="PROSITE" id="PS50943"/>
    </source>
</evidence>
<comment type="caution">
    <text evidence="3">The sequence shown here is derived from an EMBL/GenBank/DDBJ whole genome shotgun (WGS) entry which is preliminary data.</text>
</comment>
<gene>
    <name evidence="3" type="ORF">A2W05_10940</name>
</gene>
<proteinExistence type="predicted"/>
<dbReference type="GO" id="GO:0003700">
    <property type="term" value="F:DNA-binding transcription factor activity"/>
    <property type="evidence" value="ECO:0007669"/>
    <property type="project" value="TreeGrafter"/>
</dbReference>
<dbReference type="SUPFAM" id="SSF47413">
    <property type="entry name" value="lambda repressor-like DNA-binding domains"/>
    <property type="match status" value="1"/>
</dbReference>
<name>A0A1F7S1A5_9BACT</name>
<dbReference type="PANTHER" id="PTHR46797">
    <property type="entry name" value="HTH-TYPE TRANSCRIPTIONAL REGULATOR"/>
    <property type="match status" value="1"/>
</dbReference>
<dbReference type="EMBL" id="MGDE01000027">
    <property type="protein sequence ID" value="OGL47592.1"/>
    <property type="molecule type" value="Genomic_DNA"/>
</dbReference>
<accession>A0A1F7S1A5</accession>
<dbReference type="AlphaFoldDB" id="A0A1F7S1A5"/>
<dbReference type="GO" id="GO:0005829">
    <property type="term" value="C:cytosol"/>
    <property type="evidence" value="ECO:0007669"/>
    <property type="project" value="TreeGrafter"/>
</dbReference>
<reference evidence="3 4" key="1">
    <citation type="journal article" date="2016" name="Nat. Commun.">
        <title>Thousands of microbial genomes shed light on interconnected biogeochemical processes in an aquifer system.</title>
        <authorList>
            <person name="Anantharaman K."/>
            <person name="Brown C.T."/>
            <person name="Hug L.A."/>
            <person name="Sharon I."/>
            <person name="Castelle C.J."/>
            <person name="Probst A.J."/>
            <person name="Thomas B.C."/>
            <person name="Singh A."/>
            <person name="Wilkins M.J."/>
            <person name="Karaoz U."/>
            <person name="Brodie E.L."/>
            <person name="Williams K.H."/>
            <person name="Hubbard S.S."/>
            <person name="Banfield J.F."/>
        </authorList>
    </citation>
    <scope>NUCLEOTIDE SEQUENCE [LARGE SCALE GENOMIC DNA]</scope>
</reference>
<evidence type="ECO:0000313" key="3">
    <source>
        <dbReference type="EMBL" id="OGL47592.1"/>
    </source>
</evidence>
<dbReference type="SMART" id="SM00530">
    <property type="entry name" value="HTH_XRE"/>
    <property type="match status" value="1"/>
</dbReference>
<dbReference type="GO" id="GO:0003677">
    <property type="term" value="F:DNA binding"/>
    <property type="evidence" value="ECO:0007669"/>
    <property type="project" value="UniProtKB-KW"/>
</dbReference>
<dbReference type="PANTHER" id="PTHR46797:SF1">
    <property type="entry name" value="METHYLPHOSPHONATE SYNTHASE"/>
    <property type="match status" value="1"/>
</dbReference>
<organism evidence="3 4">
    <name type="scientific">Candidatus Schekmanbacteria bacterium RBG_16_38_10</name>
    <dbReference type="NCBI Taxonomy" id="1817879"/>
    <lineage>
        <taxon>Bacteria</taxon>
        <taxon>Candidatus Schekmaniibacteriota</taxon>
    </lineage>
</organism>
<dbReference type="Gene3D" id="1.10.260.40">
    <property type="entry name" value="lambda repressor-like DNA-binding domains"/>
    <property type="match status" value="1"/>
</dbReference>
<keyword evidence="1" id="KW-0238">DNA-binding</keyword>
<dbReference type="CDD" id="cd00093">
    <property type="entry name" value="HTH_XRE"/>
    <property type="match status" value="1"/>
</dbReference>
<protein>
    <recommendedName>
        <fullName evidence="2">HTH cro/C1-type domain-containing protein</fullName>
    </recommendedName>
</protein>
<feature type="domain" description="HTH cro/C1-type" evidence="2">
    <location>
        <begin position="11"/>
        <end position="65"/>
    </location>
</feature>
<dbReference type="PROSITE" id="PS50943">
    <property type="entry name" value="HTH_CROC1"/>
    <property type="match status" value="1"/>
</dbReference>
<evidence type="ECO:0000313" key="4">
    <source>
        <dbReference type="Proteomes" id="UP000178797"/>
    </source>
</evidence>
<dbReference type="InterPro" id="IPR010982">
    <property type="entry name" value="Lambda_DNA-bd_dom_sf"/>
</dbReference>
<sequence>MEIKKLIGKRLKELRRSKQLSQEQLAEKADINSKYLSRMERGTENPTLDMLIKLSNALEVEMWEIFDFGHVAGRKDLKDSLQRFIKTTDEATLRLALKLIRAVSR</sequence>
<dbReference type="Pfam" id="PF01381">
    <property type="entry name" value="HTH_3"/>
    <property type="match status" value="1"/>
</dbReference>
<dbReference type="InterPro" id="IPR050807">
    <property type="entry name" value="TransReg_Diox_bact_type"/>
</dbReference>